<sequence length="81" mass="8345">MAVAPPGLCAVSSAAAVVAVAIEPATTSPEATVTAATRTAPRLHEDHLKNDAENEETTEIPFEQDPLTWGVVVPPAESEAP</sequence>
<accession>A0ABN5VSB9</accession>
<name>A0ABN5VSB9_9ACTN</name>
<dbReference type="EMBL" id="AP018448">
    <property type="protein sequence ID" value="BBC36294.1"/>
    <property type="molecule type" value="Genomic_DNA"/>
</dbReference>
<dbReference type="Proteomes" id="UP001321542">
    <property type="component" value="Chromosome"/>
</dbReference>
<proteinExistence type="predicted"/>
<evidence type="ECO:0000313" key="3">
    <source>
        <dbReference type="Proteomes" id="UP001321542"/>
    </source>
</evidence>
<evidence type="ECO:0000313" key="2">
    <source>
        <dbReference type="EMBL" id="BBC36294.1"/>
    </source>
</evidence>
<feature type="region of interest" description="Disordered" evidence="1">
    <location>
        <begin position="46"/>
        <end position="68"/>
    </location>
</feature>
<evidence type="ECO:0000256" key="1">
    <source>
        <dbReference type="SAM" id="MobiDB-lite"/>
    </source>
</evidence>
<gene>
    <name evidence="2" type="ORF">SGFS_075880</name>
</gene>
<organism evidence="2 3">
    <name type="scientific">Streptomyces graminofaciens</name>
    <dbReference type="NCBI Taxonomy" id="68212"/>
    <lineage>
        <taxon>Bacteria</taxon>
        <taxon>Bacillati</taxon>
        <taxon>Actinomycetota</taxon>
        <taxon>Actinomycetes</taxon>
        <taxon>Kitasatosporales</taxon>
        <taxon>Streptomycetaceae</taxon>
        <taxon>Streptomyces</taxon>
    </lineage>
</organism>
<reference evidence="2 3" key="1">
    <citation type="journal article" date="2010" name="ChemBioChem">
        <title>Cloning and characterization of the biosynthetic gene cluster of 16-membered macrolide antibiotic FD-891: involvement of a dual functional cytochrome P450 monooxygenase catalyzing epoxidation and hydroxylation.</title>
        <authorList>
            <person name="Kudo F."/>
            <person name="Motegi A."/>
            <person name="Mizoue K."/>
            <person name="Eguchi T."/>
        </authorList>
    </citation>
    <scope>NUCLEOTIDE SEQUENCE [LARGE SCALE GENOMIC DNA]</scope>
    <source>
        <strain evidence="2 3">A-8890</strain>
    </source>
</reference>
<evidence type="ECO:0008006" key="4">
    <source>
        <dbReference type="Google" id="ProtNLM"/>
    </source>
</evidence>
<keyword evidence="3" id="KW-1185">Reference proteome</keyword>
<protein>
    <recommendedName>
        <fullName evidence="4">Secreted protein</fullName>
    </recommendedName>
</protein>
<reference evidence="2 3" key="2">
    <citation type="journal article" date="2023" name="ChemBioChem">
        <title>Acyltransferase Domain Exchange between Two Independent Type I Polyketide Synthases in the Same Producer Strain of Macrolide Antibiotics.</title>
        <authorList>
            <person name="Kudo F."/>
            <person name="Kishikawa K."/>
            <person name="Tsuboi K."/>
            <person name="Kido T."/>
            <person name="Usui T."/>
            <person name="Hashimoto J."/>
            <person name="Shin-Ya K."/>
            <person name="Miyanaga A."/>
            <person name="Eguchi T."/>
        </authorList>
    </citation>
    <scope>NUCLEOTIDE SEQUENCE [LARGE SCALE GENOMIC DNA]</scope>
    <source>
        <strain evidence="2 3">A-8890</strain>
    </source>
</reference>